<feature type="chain" id="PRO_5005327776" evidence="1">
    <location>
        <begin position="17"/>
        <end position="88"/>
    </location>
</feature>
<organism evidence="2">
    <name type="scientific">Strongyloides stercoralis</name>
    <name type="common">Threadworm</name>
    <dbReference type="NCBI Taxonomy" id="6248"/>
    <lineage>
        <taxon>Eukaryota</taxon>
        <taxon>Metazoa</taxon>
        <taxon>Ecdysozoa</taxon>
        <taxon>Nematoda</taxon>
        <taxon>Chromadorea</taxon>
        <taxon>Rhabditida</taxon>
        <taxon>Tylenchina</taxon>
        <taxon>Panagrolaimomorpha</taxon>
        <taxon>Strongyloidoidea</taxon>
        <taxon>Strongyloididae</taxon>
        <taxon>Strongyloides</taxon>
    </lineage>
</organism>
<evidence type="ECO:0000256" key="1">
    <source>
        <dbReference type="SAM" id="SignalP"/>
    </source>
</evidence>
<protein>
    <submittedName>
        <fullName evidence="2">NaTx</fullName>
    </submittedName>
</protein>
<dbReference type="AlphaFoldDB" id="A0A0K0EB13"/>
<keyword evidence="1" id="KW-0732">Signal</keyword>
<accession>A0A0K0EB13</accession>
<evidence type="ECO:0000313" key="2">
    <source>
        <dbReference type="WBParaSite" id="SSTP_0000668400.1"/>
    </source>
</evidence>
<sequence length="88" mass="10167">MKLFLFFICLITTVQCGLMDIFNKQQRGNVGVCYLKGCIKYCKNERGMKDGYCDIISNHDGYKRYTCVCLNSDHIDDSVTEDQVYISE</sequence>
<dbReference type="WBParaSite" id="SSTP_0000668400.1">
    <property type="protein sequence ID" value="SSTP_0000668400.1"/>
    <property type="gene ID" value="SSTP_0000668400"/>
</dbReference>
<feature type="signal peptide" evidence="1">
    <location>
        <begin position="1"/>
        <end position="16"/>
    </location>
</feature>
<proteinExistence type="predicted"/>
<reference evidence="2" key="1">
    <citation type="submission" date="2015-08" db="UniProtKB">
        <authorList>
            <consortium name="WormBaseParasite"/>
        </authorList>
    </citation>
    <scope>IDENTIFICATION</scope>
</reference>
<name>A0A0K0EB13_STRER</name>